<gene>
    <name evidence="1" type="ORF">ACFPIJ_46950</name>
</gene>
<comment type="caution">
    <text evidence="1">The sequence shown here is derived from an EMBL/GenBank/DDBJ whole genome shotgun (WGS) entry which is preliminary data.</text>
</comment>
<name>A0ABV9WDH9_9ACTN</name>
<proteinExistence type="predicted"/>
<dbReference type="EMBL" id="JBHSIU010000071">
    <property type="protein sequence ID" value="MFC5005358.1"/>
    <property type="molecule type" value="Genomic_DNA"/>
</dbReference>
<reference evidence="2" key="1">
    <citation type="journal article" date="2019" name="Int. J. Syst. Evol. Microbiol.">
        <title>The Global Catalogue of Microorganisms (GCM) 10K type strain sequencing project: providing services to taxonomists for standard genome sequencing and annotation.</title>
        <authorList>
            <consortium name="The Broad Institute Genomics Platform"/>
            <consortium name="The Broad Institute Genome Sequencing Center for Infectious Disease"/>
            <person name="Wu L."/>
            <person name="Ma J."/>
        </authorList>
    </citation>
    <scope>NUCLEOTIDE SEQUENCE [LARGE SCALE GENOMIC DNA]</scope>
    <source>
        <strain evidence="2">CGMCC 4.7152</strain>
    </source>
</reference>
<evidence type="ECO:0000313" key="1">
    <source>
        <dbReference type="EMBL" id="MFC5005358.1"/>
    </source>
</evidence>
<protein>
    <submittedName>
        <fullName evidence="1">Tetratricopeptide repeat protein</fullName>
    </submittedName>
</protein>
<organism evidence="1 2">
    <name type="scientific">Dactylosporangium cerinum</name>
    <dbReference type="NCBI Taxonomy" id="1434730"/>
    <lineage>
        <taxon>Bacteria</taxon>
        <taxon>Bacillati</taxon>
        <taxon>Actinomycetota</taxon>
        <taxon>Actinomycetes</taxon>
        <taxon>Micromonosporales</taxon>
        <taxon>Micromonosporaceae</taxon>
        <taxon>Dactylosporangium</taxon>
    </lineage>
</organism>
<sequence length="846" mass="91356">MADNDPFADPFGVGLDGVQSLEAFARACDRLRAGRSYTVLGKAARPRLLPPATLSDLLRAKSTPTRDTMITFLIACGLDEAAQRPWLAAWERVATAHQPRPVGAVRVREARPRLLGVHAAIQLPGTAEELPPYVPRDLDADLRADLTAAAAQGGFVLLLGGSSVGKTRALYEAVRAELPEWWLLHPTDTPTADAHAAAPTPRTVMWLDELQRYLNHRTGLPAGALRQLITAGTVVVATLWPDEYHIRIARPSVGQPDPYANDRDLLGFAQLIEVPETFSRAERRRGETLAGTDQRIRIALDTTDAGFTQVVAAGPALIRRWEHAPDDDCYGKAVITAVLDAHRVGAHQPATNDFLQAAAPAYLTPAQQANAPRDWLDRGLAYATTPVHRATACLTPVPASMGLIAGYTTSDYLRQHAQRTCRTAALPEPVWQALIAHHHHPDDTARLFDNARRRGQPNHAIALYLRADATPRNSFGRALIAAGIDLLAEQGRIDALRDLAATGNQLAVDRLAGLLAEQGCLDELRDLATTGNGFAVDRLVDLLAEQGHIDEALQALRNHAATGDWHAAGRLADLLAEQGRIDELRDLATTGRWTAAERLARLLAEQGRIDELRDLAATGNEFAVERLAGLLAEQGRLDEALQALRNHAATGNEFAAARLVDLLAEQGRLDEALQALRSLAATGNEFAVERLAGLLAEQGRLDEALQALRDLAATGNGPAAARLVDLLAEQGRLDELRDLAATGNEFAAERLARLLAEQGRIDELRDLAATSDWHAAERLARLLAEQGRLDEALQALRDLAATGNGPAAARLVDLLAEQGRLDELRDEVTAGTPFAVEGLRRLEQAG</sequence>
<accession>A0ABV9WDH9</accession>
<dbReference type="SUPFAM" id="SSF81901">
    <property type="entry name" value="HCP-like"/>
    <property type="match status" value="1"/>
</dbReference>
<dbReference type="Proteomes" id="UP001595912">
    <property type="component" value="Unassembled WGS sequence"/>
</dbReference>
<dbReference type="Gene3D" id="1.25.40.10">
    <property type="entry name" value="Tetratricopeptide repeat domain"/>
    <property type="match status" value="2"/>
</dbReference>
<dbReference type="RefSeq" id="WP_380125997.1">
    <property type="nucleotide sequence ID" value="NZ_JBHSIU010000071.1"/>
</dbReference>
<dbReference type="InterPro" id="IPR011990">
    <property type="entry name" value="TPR-like_helical_dom_sf"/>
</dbReference>
<evidence type="ECO:0000313" key="2">
    <source>
        <dbReference type="Proteomes" id="UP001595912"/>
    </source>
</evidence>
<keyword evidence="2" id="KW-1185">Reference proteome</keyword>